<gene>
    <name evidence="2" type="ORF">Ari01nite_08200</name>
</gene>
<keyword evidence="3" id="KW-1185">Reference proteome</keyword>
<accession>A0A919JTF4</accession>
<sequence length="489" mass="49647">MFPPVTDPSGEPASHRADPKVRRLILIGVVAGVLAATGIAVASMPAGAGGLGLFGASSAPTSSSAGALSGGATSAPGASAAAVPSGSAAPSASASASASAKAAAPSGPCGRTVGNAPATKVTQVNVGTSVKGYGGEGDTEALPMAIAATPNGGSWLAWLGTNGKVYLGKLGCDDKLVGKPTSFTGIDLQDVAADANGGVLLLTRKGNCGDGPLCGGSSSPCNTMHMVRFDNSGKLVWERQVTNLSSSRAGYDDGARFVWWYQHHGRLAYDGSNYAAYFGVAITVRNGNCVDIHQGDRMQVVSKSGKLVSGKNSFEVGCSHAWTSRIVWDPKAKKFTMVCATDNNCRIAQPSPYRTVAASTCDGTLFGGDLVLAKSSGYWTAWSQGGKVRLSNFSGSSAAKKTVTTASSSQHPHLVRYGTGKMLLAWQSGSSMKAQVYDAGTGSTVGKSFTIAAKDHAYQAFKSYSDGSVAYPAAGSSGSTIKIARVLAS</sequence>
<evidence type="ECO:0000313" key="2">
    <source>
        <dbReference type="EMBL" id="GIE93355.1"/>
    </source>
</evidence>
<keyword evidence="1" id="KW-1133">Transmembrane helix</keyword>
<proteinExistence type="predicted"/>
<evidence type="ECO:0000256" key="1">
    <source>
        <dbReference type="SAM" id="Phobius"/>
    </source>
</evidence>
<comment type="caution">
    <text evidence="2">The sequence shown here is derived from an EMBL/GenBank/DDBJ whole genome shotgun (WGS) entry which is preliminary data.</text>
</comment>
<name>A0A919JTF4_9ACTN</name>
<keyword evidence="1" id="KW-0472">Membrane</keyword>
<dbReference type="SUPFAM" id="SSF69322">
    <property type="entry name" value="Tricorn protease domain 2"/>
    <property type="match status" value="1"/>
</dbReference>
<keyword evidence="1" id="KW-0812">Transmembrane</keyword>
<evidence type="ECO:0000313" key="3">
    <source>
        <dbReference type="Proteomes" id="UP000636960"/>
    </source>
</evidence>
<protein>
    <submittedName>
        <fullName evidence="2">Uncharacterized protein</fullName>
    </submittedName>
</protein>
<reference evidence="2" key="1">
    <citation type="submission" date="2021-01" db="EMBL/GenBank/DDBJ databases">
        <title>Whole genome shotgun sequence of Actinoplanes rishiriensis NBRC 108556.</title>
        <authorList>
            <person name="Komaki H."/>
            <person name="Tamura T."/>
        </authorList>
    </citation>
    <scope>NUCLEOTIDE SEQUENCE</scope>
    <source>
        <strain evidence="2">NBRC 108556</strain>
    </source>
</reference>
<dbReference type="AlphaFoldDB" id="A0A919JTF4"/>
<dbReference type="EMBL" id="BOMV01000007">
    <property type="protein sequence ID" value="GIE93355.1"/>
    <property type="molecule type" value="Genomic_DNA"/>
</dbReference>
<dbReference type="Proteomes" id="UP000636960">
    <property type="component" value="Unassembled WGS sequence"/>
</dbReference>
<feature type="transmembrane region" description="Helical" evidence="1">
    <location>
        <begin position="24"/>
        <end position="54"/>
    </location>
</feature>
<organism evidence="2 3">
    <name type="scientific">Paractinoplanes rishiriensis</name>
    <dbReference type="NCBI Taxonomy" id="1050105"/>
    <lineage>
        <taxon>Bacteria</taxon>
        <taxon>Bacillati</taxon>
        <taxon>Actinomycetota</taxon>
        <taxon>Actinomycetes</taxon>
        <taxon>Micromonosporales</taxon>
        <taxon>Micromonosporaceae</taxon>
        <taxon>Paractinoplanes</taxon>
    </lineage>
</organism>